<name>A0A0J6L0U6_9PSED</name>
<dbReference type="OrthoDB" id="9771084at2"/>
<gene>
    <name evidence="11" type="ORF">GHO39_01415</name>
    <name evidence="10" type="ORF">GHO40_09020</name>
</gene>
<keyword evidence="4 8" id="KW-0479">Metal-binding</keyword>
<evidence type="ECO:0000313" key="11">
    <source>
        <dbReference type="EMBL" id="MQT87824.1"/>
    </source>
</evidence>
<organism evidence="10 12">
    <name type="scientific">Pseudomonas helleri</name>
    <dbReference type="NCBI Taxonomy" id="1608996"/>
    <lineage>
        <taxon>Bacteria</taxon>
        <taxon>Pseudomonadati</taxon>
        <taxon>Pseudomonadota</taxon>
        <taxon>Gammaproteobacteria</taxon>
        <taxon>Pseudomonadales</taxon>
        <taxon>Pseudomonadaceae</taxon>
        <taxon>Pseudomonas</taxon>
    </lineage>
</organism>
<dbReference type="STRING" id="1608996.TU84_19600"/>
<dbReference type="InterPro" id="IPR036291">
    <property type="entry name" value="NAD(P)-bd_dom_sf"/>
</dbReference>
<sequence>MSQTMKAAVLHAVGEPLRIEQVTIPTPGPGEILIRIVACGVCHSDLHAMDGDWSDLPTLPLIPGHEITGHVAAHGAGVTEPAIGTAVGMPWMYSACGTCEFCLGGMETICEQRESTGYSKQGGYAEYMIAPAAFVASIPSGADLYALAPILCAGVTTYRGLMRSRARPGQWVAVMGIGGLGHVAVQYAIAMGLRVAAIDVSADKLELARSYGAECLINALDNPVASLKQQIPGGVHAVLVTATANAAFEQSIKMLRPGGTAVFIGLPGGDADTVRASISSISGWELSITGSNIGTRQDLNEAVAFAARGQVKAQISLERLEDINDIFERMRRGQLVGRTVLKIA</sequence>
<dbReference type="Gene3D" id="3.90.180.10">
    <property type="entry name" value="Medium-chain alcohol dehydrogenases, catalytic domain"/>
    <property type="match status" value="1"/>
</dbReference>
<dbReference type="SUPFAM" id="SSF51735">
    <property type="entry name" value="NAD(P)-binding Rossmann-fold domains"/>
    <property type="match status" value="1"/>
</dbReference>
<comment type="similarity">
    <text evidence="2 8">Belongs to the zinc-containing alcohol dehydrogenase family.</text>
</comment>
<keyword evidence="5 8" id="KW-0862">Zinc</keyword>
<dbReference type="EMBL" id="WIWJ01000012">
    <property type="protein sequence ID" value="MQT46867.1"/>
    <property type="molecule type" value="Genomic_DNA"/>
</dbReference>
<dbReference type="EMBL" id="WIWI01000003">
    <property type="protein sequence ID" value="MQT87824.1"/>
    <property type="molecule type" value="Genomic_DNA"/>
</dbReference>
<keyword evidence="7" id="KW-0520">NAD</keyword>
<dbReference type="PANTHER" id="PTHR42940">
    <property type="entry name" value="ALCOHOL DEHYDROGENASE 1-RELATED"/>
    <property type="match status" value="1"/>
</dbReference>
<dbReference type="InterPro" id="IPR002328">
    <property type="entry name" value="ADH_Zn_CS"/>
</dbReference>
<evidence type="ECO:0000313" key="13">
    <source>
        <dbReference type="Proteomes" id="UP000489190"/>
    </source>
</evidence>
<dbReference type="InterPro" id="IPR013149">
    <property type="entry name" value="ADH-like_C"/>
</dbReference>
<evidence type="ECO:0000256" key="1">
    <source>
        <dbReference type="ARBA" id="ARBA00001947"/>
    </source>
</evidence>
<comment type="caution">
    <text evidence="10">The sequence shown here is derived from an EMBL/GenBank/DDBJ whole genome shotgun (WGS) entry which is preliminary data.</text>
</comment>
<dbReference type="SMART" id="SM00829">
    <property type="entry name" value="PKS_ER"/>
    <property type="match status" value="1"/>
</dbReference>
<dbReference type="CDD" id="cd08297">
    <property type="entry name" value="CAD3"/>
    <property type="match status" value="1"/>
</dbReference>
<proteinExistence type="inferred from homology"/>
<comment type="cofactor">
    <cofactor evidence="1 8">
        <name>Zn(2+)</name>
        <dbReference type="ChEBI" id="CHEBI:29105"/>
    </cofactor>
</comment>
<dbReference type="InterPro" id="IPR011032">
    <property type="entry name" value="GroES-like_sf"/>
</dbReference>
<reference evidence="12 13" key="1">
    <citation type="submission" date="2019-10" db="EMBL/GenBank/DDBJ databases">
        <title>Evaluation of single-gene subtyping targets for Pseudomonas.</title>
        <authorList>
            <person name="Reichler S.J."/>
            <person name="Orsi R.H."/>
            <person name="Wiedmann M."/>
            <person name="Martin N.H."/>
            <person name="Murphy S.I."/>
        </authorList>
    </citation>
    <scope>NUCLEOTIDE SEQUENCE [LARGE SCALE GENOMIC DNA]</scope>
    <source>
        <strain evidence="11 13">FSL R10-3254</strain>
        <strain evidence="10 12">FSL R10-3257</strain>
    </source>
</reference>
<evidence type="ECO:0000256" key="4">
    <source>
        <dbReference type="ARBA" id="ARBA00022723"/>
    </source>
</evidence>
<evidence type="ECO:0000313" key="10">
    <source>
        <dbReference type="EMBL" id="MQT46867.1"/>
    </source>
</evidence>
<accession>A0A0J6L0U6</accession>
<dbReference type="FunFam" id="3.40.50.720:FF:000039">
    <property type="entry name" value="Alcohol dehydrogenase AdhP"/>
    <property type="match status" value="1"/>
</dbReference>
<evidence type="ECO:0000256" key="5">
    <source>
        <dbReference type="ARBA" id="ARBA00022833"/>
    </source>
</evidence>
<evidence type="ECO:0000256" key="2">
    <source>
        <dbReference type="ARBA" id="ARBA00008072"/>
    </source>
</evidence>
<dbReference type="InterPro" id="IPR020843">
    <property type="entry name" value="ER"/>
</dbReference>
<evidence type="ECO:0000259" key="9">
    <source>
        <dbReference type="SMART" id="SM00829"/>
    </source>
</evidence>
<dbReference type="SUPFAM" id="SSF50129">
    <property type="entry name" value="GroES-like"/>
    <property type="match status" value="1"/>
</dbReference>
<dbReference type="GO" id="GO:0008270">
    <property type="term" value="F:zinc ion binding"/>
    <property type="evidence" value="ECO:0007669"/>
    <property type="project" value="InterPro"/>
</dbReference>
<evidence type="ECO:0000256" key="8">
    <source>
        <dbReference type="RuleBase" id="RU361277"/>
    </source>
</evidence>
<feature type="domain" description="Enoyl reductase (ER)" evidence="9">
    <location>
        <begin position="14"/>
        <end position="341"/>
    </location>
</feature>
<dbReference type="RefSeq" id="WP_048371992.1">
    <property type="nucleotide sequence ID" value="NZ_CAKZJC010000042.1"/>
</dbReference>
<dbReference type="Pfam" id="PF00107">
    <property type="entry name" value="ADH_zinc_N"/>
    <property type="match status" value="1"/>
</dbReference>
<dbReference type="PROSITE" id="PS00059">
    <property type="entry name" value="ADH_ZINC"/>
    <property type="match status" value="1"/>
</dbReference>
<evidence type="ECO:0000313" key="12">
    <source>
        <dbReference type="Proteomes" id="UP000441404"/>
    </source>
</evidence>
<dbReference type="Proteomes" id="UP000441404">
    <property type="component" value="Unassembled WGS sequence"/>
</dbReference>
<evidence type="ECO:0000256" key="6">
    <source>
        <dbReference type="ARBA" id="ARBA00023002"/>
    </source>
</evidence>
<dbReference type="PANTHER" id="PTHR42940:SF8">
    <property type="entry name" value="VACUOLAR PROTEIN SORTING-ASSOCIATED PROTEIN 11"/>
    <property type="match status" value="1"/>
</dbReference>
<dbReference type="EC" id="1.1.1.1" evidence="3"/>
<keyword evidence="6" id="KW-0560">Oxidoreductase</keyword>
<dbReference type="AlphaFoldDB" id="A0A0J6L0U6"/>
<protein>
    <recommendedName>
        <fullName evidence="3">alcohol dehydrogenase</fullName>
        <ecNumber evidence="3">1.1.1.1</ecNumber>
    </recommendedName>
</protein>
<dbReference type="Proteomes" id="UP000489190">
    <property type="component" value="Unassembled WGS sequence"/>
</dbReference>
<dbReference type="GO" id="GO:0004022">
    <property type="term" value="F:alcohol dehydrogenase (NAD+) activity"/>
    <property type="evidence" value="ECO:0007669"/>
    <property type="project" value="UniProtKB-EC"/>
</dbReference>
<dbReference type="Gene3D" id="3.40.50.720">
    <property type="entry name" value="NAD(P)-binding Rossmann-like Domain"/>
    <property type="match status" value="1"/>
</dbReference>
<dbReference type="Pfam" id="PF08240">
    <property type="entry name" value="ADH_N"/>
    <property type="match status" value="1"/>
</dbReference>
<dbReference type="InterPro" id="IPR013154">
    <property type="entry name" value="ADH-like_N"/>
</dbReference>
<evidence type="ECO:0000256" key="3">
    <source>
        <dbReference type="ARBA" id="ARBA00013190"/>
    </source>
</evidence>
<evidence type="ECO:0000256" key="7">
    <source>
        <dbReference type="ARBA" id="ARBA00023027"/>
    </source>
</evidence>